<dbReference type="Gene3D" id="3.40.50.720">
    <property type="entry name" value="NAD(P)-binding Rossmann-like Domain"/>
    <property type="match status" value="1"/>
</dbReference>
<protein>
    <submittedName>
        <fullName evidence="3">Meso-butanediol dehydrogenase/(S,S)-butanediol dehydrogenase/diacetyl reductase</fullName>
        <ecNumber evidence="3">1.1.1.-</ecNumber>
        <ecNumber evidence="3">1.1.1.304</ecNumber>
        <ecNumber evidence="3">1.1.1.76</ecNumber>
    </submittedName>
</protein>
<dbReference type="PRINTS" id="PR00080">
    <property type="entry name" value="SDRFAMILY"/>
</dbReference>
<dbReference type="PROSITE" id="PS00061">
    <property type="entry name" value="ADH_SHORT"/>
    <property type="match status" value="1"/>
</dbReference>
<dbReference type="PANTHER" id="PTHR43639">
    <property type="entry name" value="OXIDOREDUCTASE, SHORT-CHAIN DEHYDROGENASE/REDUCTASE FAMILY (AFU_ORTHOLOGUE AFUA_5G02870)"/>
    <property type="match status" value="1"/>
</dbReference>
<reference evidence="3 4" key="1">
    <citation type="submission" date="2020-08" db="EMBL/GenBank/DDBJ databases">
        <title>Genomic Encyclopedia of Type Strains, Phase IV (KMG-IV): sequencing the most valuable type-strain genomes for metagenomic binning, comparative biology and taxonomic classification.</title>
        <authorList>
            <person name="Goeker M."/>
        </authorList>
    </citation>
    <scope>NUCLEOTIDE SEQUENCE [LARGE SCALE GENOMIC DNA]</scope>
    <source>
        <strain evidence="3 4">DSM 23562</strain>
    </source>
</reference>
<evidence type="ECO:0000313" key="3">
    <source>
        <dbReference type="EMBL" id="MBB6050678.1"/>
    </source>
</evidence>
<comment type="caution">
    <text evidence="3">The sequence shown here is derived from an EMBL/GenBank/DDBJ whole genome shotgun (WGS) entry which is preliminary data.</text>
</comment>
<dbReference type="InterPro" id="IPR020904">
    <property type="entry name" value="Sc_DH/Rdtase_CS"/>
</dbReference>
<name>A0A7W9SR39_ARMRO</name>
<gene>
    <name evidence="3" type="ORF">HNQ39_002469</name>
</gene>
<comment type="similarity">
    <text evidence="1">Belongs to the short-chain dehydrogenases/reductases (SDR) family.</text>
</comment>
<sequence length="262" mass="27463">MKTVIVTGAGQGIGRAIALGFAQVGWSVCATDLRRIDETKALLGEGHLCLEGDVTELSFPASVVAATVETFGRLDCIVNNAADQRGTSLEETPVALFDQIQAVNVRAPYLFAQAGLEHLKATKGSIVNLGSLVGNQPIPERVAYSTSKAALAGLTRALAADIGRYGVRVNCIAPGHIMTSGEAAWKERFSEDEQRVFFTHYPLDRVGHPEEIAAVALFLASDAANFITGATVPVDGGMSILCPETGAFRAAGVRWPGNPGGA</sequence>
<dbReference type="Proteomes" id="UP000520814">
    <property type="component" value="Unassembled WGS sequence"/>
</dbReference>
<dbReference type="Pfam" id="PF13561">
    <property type="entry name" value="adh_short_C2"/>
    <property type="match status" value="1"/>
</dbReference>
<accession>A0A7W9SR39</accession>
<dbReference type="InterPro" id="IPR036291">
    <property type="entry name" value="NAD(P)-bd_dom_sf"/>
</dbReference>
<organism evidence="3 4">
    <name type="scientific">Armatimonas rosea</name>
    <dbReference type="NCBI Taxonomy" id="685828"/>
    <lineage>
        <taxon>Bacteria</taxon>
        <taxon>Bacillati</taxon>
        <taxon>Armatimonadota</taxon>
        <taxon>Armatimonadia</taxon>
        <taxon>Armatimonadales</taxon>
        <taxon>Armatimonadaceae</taxon>
        <taxon>Armatimonas</taxon>
    </lineage>
</organism>
<proteinExistence type="inferred from homology"/>
<keyword evidence="2 3" id="KW-0560">Oxidoreductase</keyword>
<dbReference type="CDD" id="cd05233">
    <property type="entry name" value="SDR_c"/>
    <property type="match status" value="1"/>
</dbReference>
<dbReference type="EC" id="1.1.1.76" evidence="3"/>
<dbReference type="PRINTS" id="PR00081">
    <property type="entry name" value="GDHRDH"/>
</dbReference>
<dbReference type="RefSeq" id="WP_184196095.1">
    <property type="nucleotide sequence ID" value="NZ_JACHGW010000002.1"/>
</dbReference>
<dbReference type="EC" id="1.1.1.304" evidence="3"/>
<dbReference type="EMBL" id="JACHGW010000002">
    <property type="protein sequence ID" value="MBB6050678.1"/>
    <property type="molecule type" value="Genomic_DNA"/>
</dbReference>
<keyword evidence="4" id="KW-1185">Reference proteome</keyword>
<dbReference type="PANTHER" id="PTHR43639:SF1">
    <property type="entry name" value="SHORT-CHAIN DEHYDROGENASE_REDUCTASE FAMILY PROTEIN"/>
    <property type="match status" value="1"/>
</dbReference>
<dbReference type="AlphaFoldDB" id="A0A7W9SR39"/>
<dbReference type="EC" id="1.1.1.-" evidence="3"/>
<dbReference type="GO" id="GO:0052588">
    <property type="term" value="F:diacetyl reductase ((S)-acetoin forming) (NAD+) activity"/>
    <property type="evidence" value="ECO:0007669"/>
    <property type="project" value="UniProtKB-EC"/>
</dbReference>
<evidence type="ECO:0000313" key="4">
    <source>
        <dbReference type="Proteomes" id="UP000520814"/>
    </source>
</evidence>
<evidence type="ECO:0000256" key="1">
    <source>
        <dbReference type="ARBA" id="ARBA00006484"/>
    </source>
</evidence>
<dbReference type="GO" id="GO:0047512">
    <property type="term" value="F:(S,S)-butanediol dehydrogenase activity"/>
    <property type="evidence" value="ECO:0007669"/>
    <property type="project" value="UniProtKB-EC"/>
</dbReference>
<dbReference type="SUPFAM" id="SSF51735">
    <property type="entry name" value="NAD(P)-binding Rossmann-fold domains"/>
    <property type="match status" value="1"/>
</dbReference>
<dbReference type="FunFam" id="3.40.50.720:FF:000084">
    <property type="entry name" value="Short-chain dehydrogenase reductase"/>
    <property type="match status" value="1"/>
</dbReference>
<dbReference type="InterPro" id="IPR002347">
    <property type="entry name" value="SDR_fam"/>
</dbReference>
<evidence type="ECO:0000256" key="2">
    <source>
        <dbReference type="ARBA" id="ARBA00023002"/>
    </source>
</evidence>